<dbReference type="OrthoDB" id="3883943at2759"/>
<accession>A0A6A7B707</accession>
<keyword evidence="2" id="KW-1185">Reference proteome</keyword>
<name>A0A6A7B707_9PLEO</name>
<protein>
    <submittedName>
        <fullName evidence="1">Uncharacterized protein</fullName>
    </submittedName>
</protein>
<dbReference type="Proteomes" id="UP000799423">
    <property type="component" value="Unassembled WGS sequence"/>
</dbReference>
<dbReference type="EMBL" id="MU006306">
    <property type="protein sequence ID" value="KAF2850537.1"/>
    <property type="molecule type" value="Genomic_DNA"/>
</dbReference>
<feature type="non-terminal residue" evidence="1">
    <location>
        <position position="141"/>
    </location>
</feature>
<proteinExistence type="predicted"/>
<organism evidence="1 2">
    <name type="scientific">Plenodomus tracheiphilus IPT5</name>
    <dbReference type="NCBI Taxonomy" id="1408161"/>
    <lineage>
        <taxon>Eukaryota</taxon>
        <taxon>Fungi</taxon>
        <taxon>Dikarya</taxon>
        <taxon>Ascomycota</taxon>
        <taxon>Pezizomycotina</taxon>
        <taxon>Dothideomycetes</taxon>
        <taxon>Pleosporomycetidae</taxon>
        <taxon>Pleosporales</taxon>
        <taxon>Pleosporineae</taxon>
        <taxon>Leptosphaeriaceae</taxon>
        <taxon>Plenodomus</taxon>
    </lineage>
</organism>
<sequence length="141" mass="16289">MPEKTSTKQPSLLEERRAWVRHDREAKLDIYLSLTEEVMLDLFEVGPPLPPSNRSAQDILEALDEHFASFKFEAYHHAFCHFLNLHIDQYATMAEFNVEFATTLEDLVDYGHPLSNTQACSAYLSKLRCTQNTWVGEVLQE</sequence>
<dbReference type="AlphaFoldDB" id="A0A6A7B707"/>
<gene>
    <name evidence="1" type="ORF">T440DRAFT_396609</name>
</gene>
<evidence type="ECO:0000313" key="2">
    <source>
        <dbReference type="Proteomes" id="UP000799423"/>
    </source>
</evidence>
<evidence type="ECO:0000313" key="1">
    <source>
        <dbReference type="EMBL" id="KAF2850537.1"/>
    </source>
</evidence>
<reference evidence="1" key="1">
    <citation type="submission" date="2020-01" db="EMBL/GenBank/DDBJ databases">
        <authorList>
            <consortium name="DOE Joint Genome Institute"/>
            <person name="Haridas S."/>
            <person name="Albert R."/>
            <person name="Binder M."/>
            <person name="Bloem J."/>
            <person name="Labutti K."/>
            <person name="Salamov A."/>
            <person name="Andreopoulos B."/>
            <person name="Baker S.E."/>
            <person name="Barry K."/>
            <person name="Bills G."/>
            <person name="Bluhm B.H."/>
            <person name="Cannon C."/>
            <person name="Castanera R."/>
            <person name="Culley D.E."/>
            <person name="Daum C."/>
            <person name="Ezra D."/>
            <person name="Gonzalez J.B."/>
            <person name="Henrissat B."/>
            <person name="Kuo A."/>
            <person name="Liang C."/>
            <person name="Lipzen A."/>
            <person name="Lutzoni F."/>
            <person name="Magnuson J."/>
            <person name="Mondo S."/>
            <person name="Nolan M."/>
            <person name="Ohm R."/>
            <person name="Pangilinan J."/>
            <person name="Park H.-J."/>
            <person name="Ramirez L."/>
            <person name="Alfaro M."/>
            <person name="Sun H."/>
            <person name="Tritt A."/>
            <person name="Yoshinaga Y."/>
            <person name="Zwiers L.-H."/>
            <person name="Turgeon B.G."/>
            <person name="Goodwin S.B."/>
            <person name="Spatafora J.W."/>
            <person name="Crous P.W."/>
            <person name="Grigoriev I.V."/>
        </authorList>
    </citation>
    <scope>NUCLEOTIDE SEQUENCE</scope>
    <source>
        <strain evidence="1">IPT5</strain>
    </source>
</reference>